<dbReference type="InterPro" id="IPR011249">
    <property type="entry name" value="Metalloenz_LuxS/M16"/>
</dbReference>
<sequence>MTDSIRVFHTKDGLEVNLVQKKGYKQSVVSLAAKFGSLSDHFINEKGELEKIPAGTAHFLEHKLFDKKDGDALVQLANVGADGNAFTSNGLTAYYFSAYQNIQESLSILMHFVQEPYFTEASVERERGIIEEEIASYQDDPFTVLYQGLLTTAYPKTALAEDIAGTAESLQEITPELLYRVHRSFYQPRNLVLTLVGDFDFDTVRQWVENIQEEVKVEPALRQEGLPVGPINARSNGSGQKEMAVSLPRMGLLKKLHRVPGMSTVEQVQLAEMVLDIVLGEQSDWYQDCYQAGIIGDDFDYEVTIVDSYAYMTFFAAGEELDKQEKLIRERLEKIEEVMARSGDDLRLLQKGLIGESIQSQDRLSRQGLDEDFLLYGYSLFDKMKLITQFKQSDLLAYCQVALEQGPLTRFIVKKSR</sequence>
<dbReference type="Proteomes" id="UP000199376">
    <property type="component" value="Unassembled WGS sequence"/>
</dbReference>
<reference evidence="3 4" key="1">
    <citation type="submission" date="2016-10" db="EMBL/GenBank/DDBJ databases">
        <authorList>
            <person name="de Groot N.N."/>
        </authorList>
    </citation>
    <scope>NUCLEOTIDE SEQUENCE [LARGE SCALE GENOMIC DNA]</scope>
    <source>
        <strain evidence="3 4">DSM 19113</strain>
    </source>
</reference>
<dbReference type="PANTHER" id="PTHR11851">
    <property type="entry name" value="METALLOPROTEASE"/>
    <property type="match status" value="1"/>
</dbReference>
<accession>A0A1I1F1X6</accession>
<evidence type="ECO:0000259" key="2">
    <source>
        <dbReference type="Pfam" id="PF05193"/>
    </source>
</evidence>
<dbReference type="SUPFAM" id="SSF63411">
    <property type="entry name" value="LuxS/MPP-like metallohydrolase"/>
    <property type="match status" value="1"/>
</dbReference>
<feature type="domain" description="Peptidase M16 N-terminal" evidence="1">
    <location>
        <begin position="53"/>
        <end position="166"/>
    </location>
</feature>
<dbReference type="STRING" id="283737.SAMN05660453_0622"/>
<dbReference type="RefSeq" id="WP_091501968.1">
    <property type="nucleotide sequence ID" value="NZ_FOLI01000002.1"/>
</dbReference>
<dbReference type="InterPro" id="IPR007863">
    <property type="entry name" value="Peptidase_M16_C"/>
</dbReference>
<feature type="domain" description="Peptidase M16 C-terminal" evidence="2">
    <location>
        <begin position="173"/>
        <end position="335"/>
    </location>
</feature>
<evidence type="ECO:0000259" key="1">
    <source>
        <dbReference type="Pfam" id="PF00675"/>
    </source>
</evidence>
<dbReference type="Pfam" id="PF05193">
    <property type="entry name" value="Peptidase_M16_C"/>
    <property type="match status" value="1"/>
</dbReference>
<keyword evidence="4" id="KW-1185">Reference proteome</keyword>
<dbReference type="OrthoDB" id="9811314at2"/>
<dbReference type="PANTHER" id="PTHR11851:SF134">
    <property type="entry name" value="ZINC-DEPENDENT PROTEASE"/>
    <property type="match status" value="1"/>
</dbReference>
<dbReference type="InterPro" id="IPR011765">
    <property type="entry name" value="Pept_M16_N"/>
</dbReference>
<gene>
    <name evidence="3" type="ORF">SAMN05660453_0622</name>
</gene>
<dbReference type="EMBL" id="FOLI01000002">
    <property type="protein sequence ID" value="SFB92942.1"/>
    <property type="molecule type" value="Genomic_DNA"/>
</dbReference>
<organism evidence="3 4">
    <name type="scientific">Fructobacillus durionis</name>
    <dbReference type="NCBI Taxonomy" id="283737"/>
    <lineage>
        <taxon>Bacteria</taxon>
        <taxon>Bacillati</taxon>
        <taxon>Bacillota</taxon>
        <taxon>Bacilli</taxon>
        <taxon>Lactobacillales</taxon>
        <taxon>Lactobacillaceae</taxon>
        <taxon>Fructobacillus</taxon>
    </lineage>
</organism>
<evidence type="ECO:0000313" key="3">
    <source>
        <dbReference type="EMBL" id="SFB92942.1"/>
    </source>
</evidence>
<name>A0A1I1F1X6_9LACO</name>
<evidence type="ECO:0000313" key="4">
    <source>
        <dbReference type="Proteomes" id="UP000199376"/>
    </source>
</evidence>
<dbReference type="InterPro" id="IPR050361">
    <property type="entry name" value="MPP/UQCRC_Complex"/>
</dbReference>
<dbReference type="GO" id="GO:0046872">
    <property type="term" value="F:metal ion binding"/>
    <property type="evidence" value="ECO:0007669"/>
    <property type="project" value="InterPro"/>
</dbReference>
<dbReference type="NCBIfam" id="NF047421">
    <property type="entry name" value="YfmH_fam"/>
    <property type="match status" value="1"/>
</dbReference>
<proteinExistence type="predicted"/>
<dbReference type="Pfam" id="PF00675">
    <property type="entry name" value="Peptidase_M16"/>
    <property type="match status" value="1"/>
</dbReference>
<dbReference type="Gene3D" id="3.30.830.10">
    <property type="entry name" value="Metalloenzyme, LuxS/M16 peptidase-like"/>
    <property type="match status" value="2"/>
</dbReference>
<protein>
    <submittedName>
        <fullName evidence="3">Predicted Zn-dependent peptidase</fullName>
    </submittedName>
</protein>
<dbReference type="AlphaFoldDB" id="A0A1I1F1X6"/>